<keyword evidence="4" id="KW-0732">Signal</keyword>
<dbReference type="GO" id="GO:0046373">
    <property type="term" value="P:L-arabinose metabolic process"/>
    <property type="evidence" value="ECO:0007669"/>
    <property type="project" value="InterPro"/>
</dbReference>
<sequence length="822" mass="91252">MRILPPDHWQGREADHPPRMIRLNESRNMMKPVSISVADDAAGTPINPNRWGIFLEDISMSIDGGLNSDLVRNGAFEFSAADSPRWSWRTGWRFLHRGDSGFLDATVDVEDPVARQNPHYLSVRVTGGTTSAENEGYDGMPFDACKDYEFTAWVRARYVEAGEPAEDMPQSVRLSVQLTDGADAVLAQRVLDVPLGRGWVKVERTLTSGRTCDRGALRLVVNDDHAWPCASRHVIVDVDWVGLRSAEHAAKLPMFRKDLVDALRRLHPAFLRFPGGCIAHGYAGLDSIYQWKTTIGPVEHRRQMPTGRGTHQSMAIGMHEYLLLCEAIGAQPVPVLAAGVSCQFAFEGATPIPIDRMDQYIQDVLDFIEYANGDVDSVWGGRRAANGHPQPFNLRYLGLGNEDAISDVFEDRFSRIHHAVHDAYPDIQVIGTLGPFMEGDDHERGLRLARRLNLSIVDEHGYRSPQWLLSHLDHFDHVDRNGARIYFGEYSARSNALDGALAEAAFMASMERNGDAVAMASYAPLLAREGHEQWKPNLIYFNARTVHETPNYWVQSMFGEHRTDTALPTCVSGVSGMRRAFPVRIGLRATAERADFSVSDVVVTDRDCDDANEPQRIRLNDVTVRDGESERFPLALDASSYDIDMTFERTDGEGGLAVSFGDIEAGEYGEWFVDSWQNLYTGFRRVGGGIPDEPLPPVGGGIVDGKRYRLHIEVRGSDGTVRAFLDGRLLQEYRDDGVERHVVAQATADSATGRISVKVINVTEDTLDANIRFSSRGERFGAIAARALAGAEGPAPMQLRERPLEHVTVPPKSLVEVLIERA</sequence>
<dbReference type="Gene3D" id="2.60.120.560">
    <property type="entry name" value="Exo-inulinase, domain 1"/>
    <property type="match status" value="1"/>
</dbReference>
<dbReference type="GO" id="GO:0046556">
    <property type="term" value="F:alpha-L-arabinofuranosidase activity"/>
    <property type="evidence" value="ECO:0007669"/>
    <property type="project" value="UniProtKB-EC"/>
</dbReference>
<dbReference type="InterPro" id="IPR017853">
    <property type="entry name" value="GH"/>
</dbReference>
<organism evidence="7 8">
    <name type="scientific">Bifidobacterium aerophilum</name>
    <dbReference type="NCBI Taxonomy" id="1798155"/>
    <lineage>
        <taxon>Bacteria</taxon>
        <taxon>Bacillati</taxon>
        <taxon>Actinomycetota</taxon>
        <taxon>Actinomycetes</taxon>
        <taxon>Bifidobacteriales</taxon>
        <taxon>Bifidobacteriaceae</taxon>
        <taxon>Bifidobacterium</taxon>
    </lineage>
</organism>
<accession>A0A6N9Z5L8</accession>
<dbReference type="PANTHER" id="PTHR31776">
    <property type="entry name" value="ALPHA-L-ARABINOFURANOSIDASE 1"/>
    <property type="match status" value="1"/>
</dbReference>
<evidence type="ECO:0000313" key="8">
    <source>
        <dbReference type="Proteomes" id="UP000469194"/>
    </source>
</evidence>
<evidence type="ECO:0000256" key="2">
    <source>
        <dbReference type="ARBA" id="ARBA00007186"/>
    </source>
</evidence>
<dbReference type="Proteomes" id="UP000469194">
    <property type="component" value="Unassembled WGS sequence"/>
</dbReference>
<evidence type="ECO:0000256" key="3">
    <source>
        <dbReference type="ARBA" id="ARBA00012670"/>
    </source>
</evidence>
<dbReference type="EC" id="3.2.1.55" evidence="3"/>
<dbReference type="Gene3D" id="2.60.120.260">
    <property type="entry name" value="Galactose-binding domain-like"/>
    <property type="match status" value="1"/>
</dbReference>
<evidence type="ECO:0000256" key="5">
    <source>
        <dbReference type="ARBA" id="ARBA00022801"/>
    </source>
</evidence>
<dbReference type="AlphaFoldDB" id="A0A6N9Z5L8"/>
<evidence type="ECO:0000256" key="1">
    <source>
        <dbReference type="ARBA" id="ARBA00001462"/>
    </source>
</evidence>
<proteinExistence type="inferred from homology"/>
<dbReference type="Pfam" id="PF06964">
    <property type="entry name" value="Alpha-L-AF_C"/>
    <property type="match status" value="1"/>
</dbReference>
<evidence type="ECO:0000259" key="6">
    <source>
        <dbReference type="SMART" id="SM00813"/>
    </source>
</evidence>
<comment type="similarity">
    <text evidence="2">Belongs to the glycosyl hydrolase 51 family.</text>
</comment>
<dbReference type="InterPro" id="IPR010720">
    <property type="entry name" value="Alpha-L-AF_C"/>
</dbReference>
<evidence type="ECO:0000256" key="4">
    <source>
        <dbReference type="ARBA" id="ARBA00022729"/>
    </source>
</evidence>
<reference evidence="7 8" key="1">
    <citation type="submission" date="2019-10" db="EMBL/GenBank/DDBJ databases">
        <title>Bifidobacterium from non-human primates.</title>
        <authorList>
            <person name="Modesto M."/>
        </authorList>
    </citation>
    <scope>NUCLEOTIDE SEQUENCE [LARGE SCALE GENOMIC DNA]</scope>
    <source>
        <strain evidence="7 8">TRE17</strain>
    </source>
</reference>
<comment type="caution">
    <text evidence="7">The sequence shown here is derived from an EMBL/GenBank/DDBJ whole genome shotgun (WGS) entry which is preliminary data.</text>
</comment>
<feature type="domain" description="Alpha-L-arabinofuranosidase C-terminal" evidence="6">
    <location>
        <begin position="488"/>
        <end position="813"/>
    </location>
</feature>
<dbReference type="Gene3D" id="3.20.20.80">
    <property type="entry name" value="Glycosidases"/>
    <property type="match status" value="1"/>
</dbReference>
<dbReference type="InterPro" id="IPR051563">
    <property type="entry name" value="Glycosyl_Hydrolase_51"/>
</dbReference>
<dbReference type="PANTHER" id="PTHR31776:SF26">
    <property type="entry name" value="SECRETED ARABINOSIDASE"/>
    <property type="match status" value="1"/>
</dbReference>
<dbReference type="EMBL" id="WHZW01000013">
    <property type="protein sequence ID" value="NEG89791.1"/>
    <property type="molecule type" value="Genomic_DNA"/>
</dbReference>
<dbReference type="InterPro" id="IPR055235">
    <property type="entry name" value="ASD1_cat"/>
</dbReference>
<evidence type="ECO:0000313" key="7">
    <source>
        <dbReference type="EMBL" id="NEG89791.1"/>
    </source>
</evidence>
<name>A0A6N9Z5L8_9BIFI</name>
<comment type="catalytic activity">
    <reaction evidence="1">
        <text>Hydrolysis of terminal non-reducing alpha-L-arabinofuranoside residues in alpha-L-arabinosides.</text>
        <dbReference type="EC" id="3.2.1.55"/>
    </reaction>
</comment>
<dbReference type="SMART" id="SM00813">
    <property type="entry name" value="Alpha-L-AF_C"/>
    <property type="match status" value="1"/>
</dbReference>
<dbReference type="Pfam" id="PF22848">
    <property type="entry name" value="ASD1_dom"/>
    <property type="match status" value="1"/>
</dbReference>
<protein>
    <recommendedName>
        <fullName evidence="3">non-reducing end alpha-L-arabinofuranosidase</fullName>
        <ecNumber evidence="3">3.2.1.55</ecNumber>
    </recommendedName>
</protein>
<keyword evidence="5" id="KW-0378">Hydrolase</keyword>
<dbReference type="SUPFAM" id="SSF51445">
    <property type="entry name" value="(Trans)glycosidases"/>
    <property type="match status" value="1"/>
</dbReference>
<keyword evidence="8" id="KW-1185">Reference proteome</keyword>
<gene>
    <name evidence="7" type="ORF">GFD25_07315</name>
</gene>